<keyword evidence="3" id="KW-1185">Reference proteome</keyword>
<feature type="repeat" description="TPR" evidence="1">
    <location>
        <begin position="73"/>
        <end position="106"/>
    </location>
</feature>
<accession>A0AA36Y549</accession>
<dbReference type="EMBL" id="AGEL01000006">
    <property type="protein sequence ID" value="EHO17107.1"/>
    <property type="molecule type" value="Genomic_DNA"/>
</dbReference>
<dbReference type="PROSITE" id="PS50005">
    <property type="entry name" value="TPR"/>
    <property type="match status" value="1"/>
</dbReference>
<proteinExistence type="predicted"/>
<evidence type="ECO:0000256" key="1">
    <source>
        <dbReference type="PROSITE-ProRule" id="PRU00339"/>
    </source>
</evidence>
<dbReference type="InterPro" id="IPR011990">
    <property type="entry name" value="TPR-like_helical_dom_sf"/>
</dbReference>
<name>A0AA36Y549_9FIRM</name>
<evidence type="ECO:0000313" key="3">
    <source>
        <dbReference type="Proteomes" id="UP000018466"/>
    </source>
</evidence>
<dbReference type="AlphaFoldDB" id="A0AA36Y549"/>
<dbReference type="Proteomes" id="UP000018466">
    <property type="component" value="Unassembled WGS sequence"/>
</dbReference>
<organism evidence="2 3">
    <name type="scientific">Stomatobaculum longum</name>
    <dbReference type="NCBI Taxonomy" id="796942"/>
    <lineage>
        <taxon>Bacteria</taxon>
        <taxon>Bacillati</taxon>
        <taxon>Bacillota</taxon>
        <taxon>Clostridia</taxon>
        <taxon>Lachnospirales</taxon>
        <taxon>Lachnospiraceae</taxon>
        <taxon>Stomatobaculum</taxon>
    </lineage>
</organism>
<comment type="caution">
    <text evidence="2">The sequence shown here is derived from an EMBL/GenBank/DDBJ whole genome shotgun (WGS) entry which is preliminary data.</text>
</comment>
<dbReference type="RefSeq" id="WP_009532539.1">
    <property type="nucleotide sequence ID" value="NZ_JH590862.1"/>
</dbReference>
<protein>
    <recommendedName>
        <fullName evidence="4">Tetratricopeptide repeat protein</fullName>
    </recommendedName>
</protein>
<evidence type="ECO:0000313" key="2">
    <source>
        <dbReference type="EMBL" id="EHO17107.1"/>
    </source>
</evidence>
<keyword evidence="1" id="KW-0802">TPR repeat</keyword>
<gene>
    <name evidence="2" type="ORF">HMPREF9623_00706</name>
</gene>
<dbReference type="Gene3D" id="1.25.40.10">
    <property type="entry name" value="Tetratricopeptide repeat domain"/>
    <property type="match status" value="1"/>
</dbReference>
<reference evidence="2 3" key="1">
    <citation type="submission" date="2011-10" db="EMBL/GenBank/DDBJ databases">
        <title>The Genome Sequence of Lachnospiraceae bacterium ACC2.</title>
        <authorList>
            <consortium name="The Broad Institute Genome Sequencing Platform"/>
            <person name="Earl A."/>
            <person name="Ward D."/>
            <person name="Feldgarden M."/>
            <person name="Gevers D."/>
            <person name="Sizova M."/>
            <person name="Hazen A."/>
            <person name="Epstein S."/>
            <person name="Young S.K."/>
            <person name="Zeng Q."/>
            <person name="Gargeya S."/>
            <person name="Fitzgerald M."/>
            <person name="Haas B."/>
            <person name="Abouelleil A."/>
            <person name="Alvarado L."/>
            <person name="Arachchi H.M."/>
            <person name="Berlin A."/>
            <person name="Brown A."/>
            <person name="Chapman S.B."/>
            <person name="Chen Z."/>
            <person name="Dunbar C."/>
            <person name="Freedman E."/>
            <person name="Gearin G."/>
            <person name="Goldberg J."/>
            <person name="Griggs A."/>
            <person name="Gujja S."/>
            <person name="Heiman D."/>
            <person name="Howarth C."/>
            <person name="Larson L."/>
            <person name="Lui A."/>
            <person name="MacDonald P.J.P."/>
            <person name="Montmayeur A."/>
            <person name="Murphy C."/>
            <person name="Neiman D."/>
            <person name="Pearson M."/>
            <person name="Priest M."/>
            <person name="Roberts A."/>
            <person name="Saif S."/>
            <person name="Shea T."/>
            <person name="Shenoy N."/>
            <person name="Sisk P."/>
            <person name="Stolte C."/>
            <person name="Sykes S."/>
            <person name="Wortman J."/>
            <person name="Nusbaum C."/>
            <person name="Birren B."/>
        </authorList>
    </citation>
    <scope>NUCLEOTIDE SEQUENCE [LARGE SCALE GENOMIC DNA]</scope>
    <source>
        <strain evidence="2 3">ACC2</strain>
    </source>
</reference>
<sequence>MDLLQQCAQWFENGEHQKIVDAIEALPAEERTPELDSELARAYNNVAEATDRKLFRKAVSLLKRHEAYFEGDHRWNFRLGYAYYYLDQEGRALHHFREALAALPGDEDTQNFIDDCERRISLPRFAENFRERTASVWKRFAAEEAELRRIMDEDTEHVRGDELIEKCGDILREALENQAFELGFNGEKYELILTPEGSIEVLLEDCYFQRYVPAEVAEHWNIIVGRQRMSGLALDAGEGPIRGEDVQVWIEAGKGDRYGVKLYCEKLLPLLTEDEGRVWWLLTTLTDQLLGELVNMRYIRSFDVLKAPAEGKSCLLSELPEELSRRGAKLDITPAEVIAENYTFYSLDPSEDPNADYRLDTISGASLCPTLVSEYLQEEDSMIDALQADGAVAAFFIYPLSGFRGENRSEEILALRDRAKARMETPEGAECCSFIGGATGLFCGYLDFIAWDFDATVRCMRAFFEAEGLPWLAARVFRRESHPLSIYDKQERED</sequence>
<dbReference type="InterPro" id="IPR019734">
    <property type="entry name" value="TPR_rpt"/>
</dbReference>
<dbReference type="SUPFAM" id="SSF48452">
    <property type="entry name" value="TPR-like"/>
    <property type="match status" value="1"/>
</dbReference>
<evidence type="ECO:0008006" key="4">
    <source>
        <dbReference type="Google" id="ProtNLM"/>
    </source>
</evidence>
<dbReference type="GeneID" id="86940483"/>